<name>A0A7J3M095_ARCFL</name>
<accession>A0A7J3M095</accession>
<reference evidence="1" key="1">
    <citation type="journal article" date="2020" name="mSystems">
        <title>Genome- and Community-Level Interaction Insights into Carbon Utilization and Element Cycling Functions of Hydrothermarchaeota in Hydrothermal Sediment.</title>
        <authorList>
            <person name="Zhou Z."/>
            <person name="Liu Y."/>
            <person name="Xu W."/>
            <person name="Pan J."/>
            <person name="Luo Z.H."/>
            <person name="Li M."/>
        </authorList>
    </citation>
    <scope>NUCLEOTIDE SEQUENCE [LARGE SCALE GENOMIC DNA]</scope>
    <source>
        <strain evidence="1">SpSt-587</strain>
    </source>
</reference>
<evidence type="ECO:0000313" key="1">
    <source>
        <dbReference type="EMBL" id="HGT82263.1"/>
    </source>
</evidence>
<organism evidence="1">
    <name type="scientific">Archaeoglobus fulgidus</name>
    <dbReference type="NCBI Taxonomy" id="2234"/>
    <lineage>
        <taxon>Archaea</taxon>
        <taxon>Methanobacteriati</taxon>
        <taxon>Methanobacteriota</taxon>
        <taxon>Archaeoglobi</taxon>
        <taxon>Archaeoglobales</taxon>
        <taxon>Archaeoglobaceae</taxon>
        <taxon>Archaeoglobus</taxon>
    </lineage>
</organism>
<protein>
    <submittedName>
        <fullName evidence="1">DUF2226 domain-containing protein</fullName>
    </submittedName>
</protein>
<dbReference type="Pfam" id="PF09987">
    <property type="entry name" value="DUF2226"/>
    <property type="match status" value="2"/>
</dbReference>
<proteinExistence type="predicted"/>
<dbReference type="AlphaFoldDB" id="A0A7J3M095"/>
<comment type="caution">
    <text evidence="1">The sequence shown here is derived from an EMBL/GenBank/DDBJ whole genome shotgun (WGS) entry which is preliminary data.</text>
</comment>
<dbReference type="InterPro" id="IPR019249">
    <property type="entry name" value="DUF2226"/>
</dbReference>
<gene>
    <name evidence="1" type="ORF">ENT52_00810</name>
</gene>
<dbReference type="EMBL" id="DSYZ01000016">
    <property type="protein sequence ID" value="HGT82263.1"/>
    <property type="molecule type" value="Genomic_DNA"/>
</dbReference>
<sequence>MILPKISATRIERGNFTGIVESLVNSKFTGFVKVAFRKDELSIAEILFENGKAIAAELTKIKSKKSLGGDNAISEIKDLENVVVEVYTLAPGDVKKIFEMNRGFEVKEMFPLQSVGPKTDLKAKSEKGALLEKYNISLPQENEIESLIENAIGNSEFYVEIEKQKILDKYGIKKPKDEEIEQIIANALGEEIEEVELEADFESVKSEIIKILETKLGKPAKKQ</sequence>